<name>A0A8B7Z3R3_ACAPL</name>
<dbReference type="AlphaFoldDB" id="A0A8B7Z3R3"/>
<gene>
    <name evidence="2" type="primary">LOC110984400</name>
</gene>
<dbReference type="Gene3D" id="3.10.100.10">
    <property type="entry name" value="Mannose-Binding Protein A, subunit A"/>
    <property type="match status" value="1"/>
</dbReference>
<keyword evidence="1" id="KW-1185">Reference proteome</keyword>
<protein>
    <submittedName>
        <fullName evidence="2">Uncharacterized protein LOC110984400</fullName>
    </submittedName>
</protein>
<evidence type="ECO:0000313" key="2">
    <source>
        <dbReference type="RefSeq" id="XP_022100273.1"/>
    </source>
</evidence>
<organism evidence="1 2">
    <name type="scientific">Acanthaster planci</name>
    <name type="common">Crown-of-thorns starfish</name>
    <dbReference type="NCBI Taxonomy" id="133434"/>
    <lineage>
        <taxon>Eukaryota</taxon>
        <taxon>Metazoa</taxon>
        <taxon>Echinodermata</taxon>
        <taxon>Eleutherozoa</taxon>
        <taxon>Asterozoa</taxon>
        <taxon>Asteroidea</taxon>
        <taxon>Valvatacea</taxon>
        <taxon>Valvatida</taxon>
        <taxon>Acanthasteridae</taxon>
        <taxon>Acanthaster</taxon>
    </lineage>
</organism>
<dbReference type="KEGG" id="aplc:110984400"/>
<dbReference type="SUPFAM" id="SSF56436">
    <property type="entry name" value="C-type lectin-like"/>
    <property type="match status" value="1"/>
</dbReference>
<dbReference type="Proteomes" id="UP000694845">
    <property type="component" value="Unplaced"/>
</dbReference>
<accession>A0A8B7Z3R3</accession>
<sequence length="158" mass="17939">MVRSYRAVLLSVYSQRSSRPFSMNFFWIIVLTSVGSTCYCNTGLLDTFAIKADTGCPYSKRRIDTCYSVQPVTTETDLSLTKARASCFRIGMDLVSWQSVDELDFIWSTIKRFFSHNETGAYDILSQLPHDIKVWTGLQLGSGGFLWVNQKEFDLSAL</sequence>
<reference evidence="2" key="1">
    <citation type="submission" date="2025-08" db="UniProtKB">
        <authorList>
            <consortium name="RefSeq"/>
        </authorList>
    </citation>
    <scope>IDENTIFICATION</scope>
</reference>
<dbReference type="CDD" id="cd00037">
    <property type="entry name" value="CLECT"/>
    <property type="match status" value="1"/>
</dbReference>
<proteinExistence type="predicted"/>
<dbReference type="InterPro" id="IPR016186">
    <property type="entry name" value="C-type_lectin-like/link_sf"/>
</dbReference>
<dbReference type="RefSeq" id="XP_022100273.1">
    <property type="nucleotide sequence ID" value="XM_022244581.1"/>
</dbReference>
<dbReference type="GeneID" id="110984400"/>
<dbReference type="InterPro" id="IPR016187">
    <property type="entry name" value="CTDL_fold"/>
</dbReference>
<evidence type="ECO:0000313" key="1">
    <source>
        <dbReference type="Proteomes" id="UP000694845"/>
    </source>
</evidence>